<dbReference type="PANTHER" id="PTHR43861">
    <property type="entry name" value="TRANS-ACONITATE 2-METHYLTRANSFERASE-RELATED"/>
    <property type="match status" value="1"/>
</dbReference>
<protein>
    <submittedName>
        <fullName evidence="2">Class I SAM-dependent methyltransferase</fullName>
    </submittedName>
</protein>
<evidence type="ECO:0000313" key="2">
    <source>
        <dbReference type="EMBL" id="MCU9613511.1"/>
    </source>
</evidence>
<gene>
    <name evidence="2" type="ORF">OEV98_08065</name>
</gene>
<dbReference type="InterPro" id="IPR029063">
    <property type="entry name" value="SAM-dependent_MTases_sf"/>
</dbReference>
<evidence type="ECO:0000313" key="3">
    <source>
        <dbReference type="Proteomes" id="UP001209318"/>
    </source>
</evidence>
<dbReference type="EMBL" id="JAOUSF010000003">
    <property type="protein sequence ID" value="MCU9613511.1"/>
    <property type="molecule type" value="Genomic_DNA"/>
</dbReference>
<evidence type="ECO:0000259" key="1">
    <source>
        <dbReference type="Pfam" id="PF08241"/>
    </source>
</evidence>
<name>A0AAE3LN23_9BACI</name>
<dbReference type="GO" id="GO:0008757">
    <property type="term" value="F:S-adenosylmethionine-dependent methyltransferase activity"/>
    <property type="evidence" value="ECO:0007669"/>
    <property type="project" value="InterPro"/>
</dbReference>
<keyword evidence="2" id="KW-0489">Methyltransferase</keyword>
<dbReference type="AlphaFoldDB" id="A0AAE3LN23"/>
<organism evidence="2 3">
    <name type="scientific">Perspicuibacillus lycopersici</name>
    <dbReference type="NCBI Taxonomy" id="1325689"/>
    <lineage>
        <taxon>Bacteria</taxon>
        <taxon>Bacillati</taxon>
        <taxon>Bacillota</taxon>
        <taxon>Bacilli</taxon>
        <taxon>Bacillales</taxon>
        <taxon>Bacillaceae</taxon>
        <taxon>Perspicuibacillus</taxon>
    </lineage>
</organism>
<dbReference type="GO" id="GO:0032259">
    <property type="term" value="P:methylation"/>
    <property type="evidence" value="ECO:0007669"/>
    <property type="project" value="UniProtKB-KW"/>
</dbReference>
<dbReference type="Gene3D" id="3.40.50.150">
    <property type="entry name" value="Vaccinia Virus protein VP39"/>
    <property type="match status" value="1"/>
</dbReference>
<dbReference type="InterPro" id="IPR013216">
    <property type="entry name" value="Methyltransf_11"/>
</dbReference>
<comment type="caution">
    <text evidence="2">The sequence shown here is derived from an EMBL/GenBank/DDBJ whole genome shotgun (WGS) entry which is preliminary data.</text>
</comment>
<keyword evidence="2" id="KW-0808">Transferase</keyword>
<dbReference type="CDD" id="cd02440">
    <property type="entry name" value="AdoMet_MTases"/>
    <property type="match status" value="1"/>
</dbReference>
<dbReference type="RefSeq" id="WP_263072750.1">
    <property type="nucleotide sequence ID" value="NZ_JAOUSF010000003.1"/>
</dbReference>
<dbReference type="Proteomes" id="UP001209318">
    <property type="component" value="Unassembled WGS sequence"/>
</dbReference>
<sequence length="248" mass="28776">MDINNLMRNKKSWDEVASRFFGRNPLPEYGPMAPLEDELNLLGNVTNWKVLDIGCGSGHSLKYMDERQASELWGIDLSTKQLEAAAKTLSNSHAPVQLFESAMEVNPGLPNNYFDLVYSIYAIGWTTDLQKTFRNVHQYLKPGGIFVFSWEHPFYRLVSQKDNHFAMKISYHQEGPYDHISWQQPAIMQQYKISTYVNYLVETGFQIERLIEDIAISPEDLKRQENRWYSIAKANMIPPTFIIKCKKI</sequence>
<proteinExistence type="predicted"/>
<accession>A0AAE3LN23</accession>
<reference evidence="2" key="1">
    <citation type="submission" date="2022-10" db="EMBL/GenBank/DDBJ databases">
        <title>Description of Fervidibacillus gen. nov. in the family Fervidibacillaceae fam. nov. with two species, Fervidibacillus albus sp. nov., and Fervidibacillus halotolerans sp. nov., isolated from tidal flat sediments.</title>
        <authorList>
            <person name="Kwon K.K."/>
            <person name="Yang S.-H."/>
        </authorList>
    </citation>
    <scope>NUCLEOTIDE SEQUENCE</scope>
    <source>
        <strain evidence="2">JCM 19140</strain>
    </source>
</reference>
<feature type="domain" description="Methyltransferase type 11" evidence="1">
    <location>
        <begin position="51"/>
        <end position="148"/>
    </location>
</feature>
<keyword evidence="3" id="KW-1185">Reference proteome</keyword>
<dbReference type="SUPFAM" id="SSF53335">
    <property type="entry name" value="S-adenosyl-L-methionine-dependent methyltransferases"/>
    <property type="match status" value="1"/>
</dbReference>
<dbReference type="Pfam" id="PF08241">
    <property type="entry name" value="Methyltransf_11"/>
    <property type="match status" value="1"/>
</dbReference>